<accession>A0A067M609</accession>
<dbReference type="STRING" id="930990.A0A067M609"/>
<proteinExistence type="predicted"/>
<dbReference type="AlphaFoldDB" id="A0A067M609"/>
<dbReference type="InterPro" id="IPR011333">
    <property type="entry name" value="SKP1/BTB/POZ_sf"/>
</dbReference>
<feature type="compositionally biased region" description="Acidic residues" evidence="1">
    <location>
        <begin position="179"/>
        <end position="198"/>
    </location>
</feature>
<organism evidence="3 4">
    <name type="scientific">Botryobasidium botryosum (strain FD-172 SS1)</name>
    <dbReference type="NCBI Taxonomy" id="930990"/>
    <lineage>
        <taxon>Eukaryota</taxon>
        <taxon>Fungi</taxon>
        <taxon>Dikarya</taxon>
        <taxon>Basidiomycota</taxon>
        <taxon>Agaricomycotina</taxon>
        <taxon>Agaricomycetes</taxon>
        <taxon>Cantharellales</taxon>
        <taxon>Botryobasidiaceae</taxon>
        <taxon>Botryobasidium</taxon>
    </lineage>
</organism>
<feature type="region of interest" description="Disordered" evidence="1">
    <location>
        <begin position="171"/>
        <end position="199"/>
    </location>
</feature>
<evidence type="ECO:0000256" key="1">
    <source>
        <dbReference type="SAM" id="MobiDB-lite"/>
    </source>
</evidence>
<dbReference type="InParanoid" id="A0A067M609"/>
<dbReference type="SMART" id="SM00225">
    <property type="entry name" value="BTB"/>
    <property type="match status" value="1"/>
</dbReference>
<feature type="domain" description="BTB" evidence="2">
    <location>
        <begin position="14"/>
        <end position="88"/>
    </location>
</feature>
<evidence type="ECO:0000313" key="4">
    <source>
        <dbReference type="Proteomes" id="UP000027195"/>
    </source>
</evidence>
<dbReference type="SUPFAM" id="SSF54695">
    <property type="entry name" value="POZ domain"/>
    <property type="match status" value="1"/>
</dbReference>
<name>A0A067M609_BOTB1</name>
<protein>
    <recommendedName>
        <fullName evidence="2">BTB domain-containing protein</fullName>
    </recommendedName>
</protein>
<dbReference type="InterPro" id="IPR000210">
    <property type="entry name" value="BTB/POZ_dom"/>
</dbReference>
<evidence type="ECO:0000259" key="2">
    <source>
        <dbReference type="PROSITE" id="PS50097"/>
    </source>
</evidence>
<evidence type="ECO:0000313" key="3">
    <source>
        <dbReference type="EMBL" id="KDQ10145.1"/>
    </source>
</evidence>
<dbReference type="PROSITE" id="PS50097">
    <property type="entry name" value="BTB"/>
    <property type="match status" value="1"/>
</dbReference>
<dbReference type="EMBL" id="KL198070">
    <property type="protein sequence ID" value="KDQ10145.1"/>
    <property type="molecule type" value="Genomic_DNA"/>
</dbReference>
<dbReference type="Pfam" id="PF00651">
    <property type="entry name" value="BTB"/>
    <property type="match status" value="1"/>
</dbReference>
<gene>
    <name evidence="3" type="ORF">BOTBODRAFT_178347</name>
</gene>
<reference evidence="4" key="1">
    <citation type="journal article" date="2014" name="Proc. Natl. Acad. Sci. U.S.A.">
        <title>Extensive sampling of basidiomycete genomes demonstrates inadequacy of the white-rot/brown-rot paradigm for wood decay fungi.</title>
        <authorList>
            <person name="Riley R."/>
            <person name="Salamov A.A."/>
            <person name="Brown D.W."/>
            <person name="Nagy L.G."/>
            <person name="Floudas D."/>
            <person name="Held B.W."/>
            <person name="Levasseur A."/>
            <person name="Lombard V."/>
            <person name="Morin E."/>
            <person name="Otillar R."/>
            <person name="Lindquist E.A."/>
            <person name="Sun H."/>
            <person name="LaButti K.M."/>
            <person name="Schmutz J."/>
            <person name="Jabbour D."/>
            <person name="Luo H."/>
            <person name="Baker S.E."/>
            <person name="Pisabarro A.G."/>
            <person name="Walton J.D."/>
            <person name="Blanchette R.A."/>
            <person name="Henrissat B."/>
            <person name="Martin F."/>
            <person name="Cullen D."/>
            <person name="Hibbett D.S."/>
            <person name="Grigoriev I.V."/>
        </authorList>
    </citation>
    <scope>NUCLEOTIDE SEQUENCE [LARGE SCALE GENOMIC DNA]</scope>
    <source>
        <strain evidence="4">FD-172 SS1</strain>
    </source>
</reference>
<dbReference type="Proteomes" id="UP000027195">
    <property type="component" value="Unassembled WGS sequence"/>
</dbReference>
<sequence>MEEHVRGKFWFDDGNVVIRVEGRDFRLHSSILKSKSSYFADLLSHNAAGPDVVQEAVEGCPVYKITGSKVYFLALLDGLYGDLLLTDKTPSCLTLACFLRAAHHWNFASCKSWAIEELARHHPITLKDFDQAGYPEPAKIIVLCRTAGVTSLLKSAFYGLLGQKTFGLKVPKPQKENGESNDDAISDNDTLSEDGDASDVDKEYSFDPNVEWGSSDGILSPDDTTRAILLLEFTAQEWMRISRKPPSYAFLSDYTSHASRSGNCREIFKNIWHPNVTEADFADEGWYNPLWALEEIKAIDWQGKGICSTCATRCREEWETERRSIWDNMDKELGIVGSDG</sequence>
<dbReference type="HOGENOM" id="CLU_048296_1_0_1"/>
<dbReference type="Gene3D" id="3.30.710.10">
    <property type="entry name" value="Potassium Channel Kv1.1, Chain A"/>
    <property type="match status" value="1"/>
</dbReference>
<keyword evidence="4" id="KW-1185">Reference proteome</keyword>
<dbReference type="OrthoDB" id="2799068at2759"/>